<dbReference type="PIRSF" id="PIRSF016578">
    <property type="entry name" value="HsaA"/>
    <property type="match status" value="1"/>
</dbReference>
<dbReference type="InterPro" id="IPR009100">
    <property type="entry name" value="AcylCoA_DH/oxidase_NM_dom_sf"/>
</dbReference>
<name>A0A2S9J3W1_9SPHI</name>
<dbReference type="InterPro" id="IPR037069">
    <property type="entry name" value="AcylCoA_DH/ox_N_sf"/>
</dbReference>
<dbReference type="EMBL" id="PVBQ01000006">
    <property type="protein sequence ID" value="PRD47442.1"/>
    <property type="molecule type" value="Genomic_DNA"/>
</dbReference>
<dbReference type="InterPro" id="IPR013786">
    <property type="entry name" value="AcylCoA_DH/ox_N"/>
</dbReference>
<proteinExistence type="predicted"/>
<organism evidence="2 3">
    <name type="scientific">Sphingobacterium haloxyli</name>
    <dbReference type="NCBI Taxonomy" id="2100533"/>
    <lineage>
        <taxon>Bacteria</taxon>
        <taxon>Pseudomonadati</taxon>
        <taxon>Bacteroidota</taxon>
        <taxon>Sphingobacteriia</taxon>
        <taxon>Sphingobacteriales</taxon>
        <taxon>Sphingobacteriaceae</taxon>
        <taxon>Sphingobacterium</taxon>
    </lineage>
</organism>
<comment type="caution">
    <text evidence="2">The sequence shown here is derived from an EMBL/GenBank/DDBJ whole genome shotgun (WGS) entry which is preliminary data.</text>
</comment>
<dbReference type="SUPFAM" id="SSF56645">
    <property type="entry name" value="Acyl-CoA dehydrogenase NM domain-like"/>
    <property type="match status" value="1"/>
</dbReference>
<dbReference type="Gene3D" id="2.40.110.10">
    <property type="entry name" value="Butyryl-CoA Dehydrogenase, subunit A, domain 2"/>
    <property type="match status" value="1"/>
</dbReference>
<dbReference type="InterPro" id="IPR046373">
    <property type="entry name" value="Acyl-CoA_Oxase/DH_mid-dom_sf"/>
</dbReference>
<dbReference type="AlphaFoldDB" id="A0A2S9J3W1"/>
<feature type="domain" description="Acyl-CoA dehydrogenase/oxidase N-terminal" evidence="1">
    <location>
        <begin position="15"/>
        <end position="75"/>
    </location>
</feature>
<protein>
    <submittedName>
        <fullName evidence="2">Acyl-CoA dehydrogenase</fullName>
    </submittedName>
</protein>
<dbReference type="GO" id="GO:0016627">
    <property type="term" value="F:oxidoreductase activity, acting on the CH-CH group of donors"/>
    <property type="evidence" value="ECO:0007669"/>
    <property type="project" value="InterPro"/>
</dbReference>
<evidence type="ECO:0000259" key="1">
    <source>
        <dbReference type="Pfam" id="PF02771"/>
    </source>
</evidence>
<gene>
    <name evidence="2" type="ORF">C5745_08950</name>
</gene>
<dbReference type="Proteomes" id="UP000239711">
    <property type="component" value="Unassembled WGS sequence"/>
</dbReference>
<dbReference type="Pfam" id="PF02771">
    <property type="entry name" value="Acyl-CoA_dh_N"/>
    <property type="match status" value="1"/>
</dbReference>
<sequence>MLNTETRHVISDNVLASIRRKTLTPELLQLISRQNWFNLWVPKVYGGLNAELKEGCQLLEELAYIDGGFAWTVTLCAGANMFAGFINPAVAEIIFKQEQVCWGGSGMPSGRADKEGDHFIITGSWKYATGAPHLTHFTLNAWVYEDGEPVLDTGGSQVYRSFFVDREHVLIHYDWDTFGLECTASHSFSINELKVPQGRAFDLHPDCRTSDEPIFYYPFMTFAECTLAVNYIGMFRRFLDLFEKQLLVKSSDPEWVKTNGKILFKKVDAVRSTFDKKAKRLYQLIDETWKETEPDTLLIAEIADLSRALVSDVRTGTIDLFPYTGIAGAQRENELNIVFRHIFTASQHALLNRS</sequence>
<evidence type="ECO:0000313" key="2">
    <source>
        <dbReference type="EMBL" id="PRD47442.1"/>
    </source>
</evidence>
<dbReference type="Gene3D" id="1.20.140.10">
    <property type="entry name" value="Butyryl-CoA Dehydrogenase, subunit A, domain 3"/>
    <property type="match status" value="1"/>
</dbReference>
<accession>A0A2S9J3W1</accession>
<dbReference type="GO" id="GO:0050660">
    <property type="term" value="F:flavin adenine dinucleotide binding"/>
    <property type="evidence" value="ECO:0007669"/>
    <property type="project" value="InterPro"/>
</dbReference>
<keyword evidence="3" id="KW-1185">Reference proteome</keyword>
<evidence type="ECO:0000313" key="3">
    <source>
        <dbReference type="Proteomes" id="UP000239711"/>
    </source>
</evidence>
<reference evidence="2 3" key="1">
    <citation type="submission" date="2018-02" db="EMBL/GenBank/DDBJ databases">
        <title>The draft genome of Sphingobacterium sp. 5JN-11.</title>
        <authorList>
            <person name="Liu L."/>
            <person name="Li L."/>
            <person name="Liang L."/>
            <person name="Zhang X."/>
            <person name="Wang T."/>
        </authorList>
    </citation>
    <scope>NUCLEOTIDE SEQUENCE [LARGE SCALE GENOMIC DNA]</scope>
    <source>
        <strain evidence="2 3">5JN-11</strain>
    </source>
</reference>
<dbReference type="Gene3D" id="1.10.540.10">
    <property type="entry name" value="Acyl-CoA dehydrogenase/oxidase, N-terminal domain"/>
    <property type="match status" value="1"/>
</dbReference>